<keyword evidence="1" id="KW-1133">Transmembrane helix</keyword>
<feature type="transmembrane region" description="Helical" evidence="1">
    <location>
        <begin position="69"/>
        <end position="91"/>
    </location>
</feature>
<keyword evidence="3" id="KW-1185">Reference proteome</keyword>
<evidence type="ECO:0000313" key="2">
    <source>
        <dbReference type="EMBL" id="GGD21819.1"/>
    </source>
</evidence>
<dbReference type="EMBL" id="BMIN01000016">
    <property type="protein sequence ID" value="GGD21819.1"/>
    <property type="molecule type" value="Genomic_DNA"/>
</dbReference>
<name>A0ABQ1QB85_9BACI</name>
<evidence type="ECO:0000313" key="3">
    <source>
        <dbReference type="Proteomes" id="UP000642571"/>
    </source>
</evidence>
<protein>
    <recommendedName>
        <fullName evidence="4">Transmembrane protein</fullName>
    </recommendedName>
</protein>
<feature type="transmembrane region" description="Helical" evidence="1">
    <location>
        <begin position="32"/>
        <end position="57"/>
    </location>
</feature>
<organism evidence="2 3">
    <name type="scientific">Pontibacillus salipaludis</name>
    <dbReference type="NCBI Taxonomy" id="1697394"/>
    <lineage>
        <taxon>Bacteria</taxon>
        <taxon>Bacillati</taxon>
        <taxon>Bacillota</taxon>
        <taxon>Bacilli</taxon>
        <taxon>Bacillales</taxon>
        <taxon>Bacillaceae</taxon>
        <taxon>Pontibacillus</taxon>
    </lineage>
</organism>
<dbReference type="Proteomes" id="UP000642571">
    <property type="component" value="Unassembled WGS sequence"/>
</dbReference>
<gene>
    <name evidence="2" type="ORF">GCM10011389_31880</name>
</gene>
<evidence type="ECO:0008006" key="4">
    <source>
        <dbReference type="Google" id="ProtNLM"/>
    </source>
</evidence>
<dbReference type="RefSeq" id="WP_188655379.1">
    <property type="nucleotide sequence ID" value="NZ_BMIN01000016.1"/>
</dbReference>
<evidence type="ECO:0000256" key="1">
    <source>
        <dbReference type="SAM" id="Phobius"/>
    </source>
</evidence>
<comment type="caution">
    <text evidence="2">The sequence shown here is derived from an EMBL/GenBank/DDBJ whole genome shotgun (WGS) entry which is preliminary data.</text>
</comment>
<accession>A0ABQ1QB85</accession>
<keyword evidence="1" id="KW-0472">Membrane</keyword>
<reference evidence="3" key="1">
    <citation type="journal article" date="2019" name="Int. J. Syst. Evol. Microbiol.">
        <title>The Global Catalogue of Microorganisms (GCM) 10K type strain sequencing project: providing services to taxonomists for standard genome sequencing and annotation.</title>
        <authorList>
            <consortium name="The Broad Institute Genomics Platform"/>
            <consortium name="The Broad Institute Genome Sequencing Center for Infectious Disease"/>
            <person name="Wu L."/>
            <person name="Ma J."/>
        </authorList>
    </citation>
    <scope>NUCLEOTIDE SEQUENCE [LARGE SCALE GENOMIC DNA]</scope>
    <source>
        <strain evidence="3">CGMCC 1.15353</strain>
    </source>
</reference>
<sequence>MLELFLWTLASFIVVMVSSAFGMRELFVNERWWWPSVTLLCLTLLCGAIAALTSLFASQIIELDKPAKGLYYTVRIMFALSISSFTAYLILMLKGNREKFNLPKKLRLVENRQQKKEGASQ</sequence>
<proteinExistence type="predicted"/>
<keyword evidence="1" id="KW-0812">Transmembrane</keyword>